<dbReference type="EMBL" id="LATX01001413">
    <property type="protein sequence ID" value="KTB41922.1"/>
    <property type="molecule type" value="Genomic_DNA"/>
</dbReference>
<evidence type="ECO:0000313" key="1">
    <source>
        <dbReference type="EMBL" id="KTB41922.1"/>
    </source>
</evidence>
<organism evidence="1 2">
    <name type="scientific">Moniliophthora roreri</name>
    <name type="common">Frosty pod rot fungus</name>
    <name type="synonym">Monilia roreri</name>
    <dbReference type="NCBI Taxonomy" id="221103"/>
    <lineage>
        <taxon>Eukaryota</taxon>
        <taxon>Fungi</taxon>
        <taxon>Dikarya</taxon>
        <taxon>Basidiomycota</taxon>
        <taxon>Agaricomycotina</taxon>
        <taxon>Agaricomycetes</taxon>
        <taxon>Agaricomycetidae</taxon>
        <taxon>Agaricales</taxon>
        <taxon>Marasmiineae</taxon>
        <taxon>Marasmiaceae</taxon>
        <taxon>Moniliophthora</taxon>
    </lineage>
</organism>
<dbReference type="AlphaFoldDB" id="A0A0W0G056"/>
<reference evidence="1 2" key="1">
    <citation type="submission" date="2015-12" db="EMBL/GenBank/DDBJ databases">
        <title>Draft genome sequence of Moniliophthora roreri, the causal agent of frosty pod rot of cacao.</title>
        <authorList>
            <person name="Aime M.C."/>
            <person name="Diaz-Valderrama J.R."/>
            <person name="Kijpornyongpan T."/>
            <person name="Phillips-Mora W."/>
        </authorList>
    </citation>
    <scope>NUCLEOTIDE SEQUENCE [LARGE SCALE GENOMIC DNA]</scope>
    <source>
        <strain evidence="1 2">MCA 2952</strain>
    </source>
</reference>
<dbReference type="Proteomes" id="UP000054988">
    <property type="component" value="Unassembled WGS sequence"/>
</dbReference>
<evidence type="ECO:0000313" key="2">
    <source>
        <dbReference type="Proteomes" id="UP000054988"/>
    </source>
</evidence>
<gene>
    <name evidence="1" type="ORF">WG66_5498</name>
</gene>
<comment type="caution">
    <text evidence="1">The sequence shown here is derived from an EMBL/GenBank/DDBJ whole genome shotgun (WGS) entry which is preliminary data.</text>
</comment>
<accession>A0A0W0G056</accession>
<proteinExistence type="predicted"/>
<sequence length="165" mass="18432">MLNAGVVMNQENKDALLEILPRLTQVLVDGLLKLDYLYIEIDVPSDLLAQPVSFTAKEIEQIVRNAEETLCQSNQLLMQAAPPSTPNDTDPDLTRGEPYSTVFTGTDCHNYAQNSSSLMDLYTALYMATYTEAQTQVAVDSLTLHYDYSCPLLYDTKNLDLELLT</sequence>
<protein>
    <submittedName>
        <fullName evidence="1">Uncharacterized protein</fullName>
    </submittedName>
</protein>
<name>A0A0W0G056_MONRR</name>